<protein>
    <submittedName>
        <fullName evidence="2">Uncharacterized protein</fullName>
    </submittedName>
</protein>
<evidence type="ECO:0000256" key="1">
    <source>
        <dbReference type="SAM" id="MobiDB-lite"/>
    </source>
</evidence>
<keyword evidence="3" id="KW-1185">Reference proteome</keyword>
<dbReference type="Proteomes" id="UP000750711">
    <property type="component" value="Unassembled WGS sequence"/>
</dbReference>
<dbReference type="EMBL" id="JAGHQM010000035">
    <property type="protein sequence ID" value="KAH0566096.1"/>
    <property type="molecule type" value="Genomic_DNA"/>
</dbReference>
<evidence type="ECO:0000313" key="3">
    <source>
        <dbReference type="Proteomes" id="UP000750711"/>
    </source>
</evidence>
<reference evidence="2" key="1">
    <citation type="submission" date="2021-03" db="EMBL/GenBank/DDBJ databases">
        <title>Comparative genomics and phylogenomic investigation of the class Geoglossomycetes provide insights into ecological specialization and systematics.</title>
        <authorList>
            <person name="Melie T."/>
            <person name="Pirro S."/>
            <person name="Miller A.N."/>
            <person name="Quandt A."/>
        </authorList>
    </citation>
    <scope>NUCLEOTIDE SEQUENCE</scope>
    <source>
        <strain evidence="2">CAQ_001_2017</strain>
    </source>
</reference>
<accession>A0A9P8LIN1</accession>
<gene>
    <name evidence="2" type="ORF">GP486_000511</name>
</gene>
<feature type="region of interest" description="Disordered" evidence="1">
    <location>
        <begin position="188"/>
        <end position="249"/>
    </location>
</feature>
<feature type="compositionally biased region" description="Basic residues" evidence="1">
    <location>
        <begin position="226"/>
        <end position="240"/>
    </location>
</feature>
<name>A0A9P8LIN1_9PEZI</name>
<sequence>MAGRTYVNKRGGHMQVREAGQRETGVEADACGDACARSGCMRRKRRMWKRNGQHVDLFFDFFFSGGQFFVVPFDVDPAISPSPGLLILTRSSSCLSCPCPRSQSGTLRRPKSITHDSTWQLASYTILALHLSFRHLNFELDPQSWEFIKGIMSSQPAANKTLDHMLNALTNHEVGLQVEEDQKPVPNSNALVEAAPNGKSDAVNPTAGGPGQNTTEHKKNAGRGPGKGRGRGRGRRRGGRRGGCGGYKG</sequence>
<comment type="caution">
    <text evidence="2">The sequence shown here is derived from an EMBL/GenBank/DDBJ whole genome shotgun (WGS) entry which is preliminary data.</text>
</comment>
<proteinExistence type="predicted"/>
<organism evidence="2 3">
    <name type="scientific">Trichoglossum hirsutum</name>
    <dbReference type="NCBI Taxonomy" id="265104"/>
    <lineage>
        <taxon>Eukaryota</taxon>
        <taxon>Fungi</taxon>
        <taxon>Dikarya</taxon>
        <taxon>Ascomycota</taxon>
        <taxon>Pezizomycotina</taxon>
        <taxon>Geoglossomycetes</taxon>
        <taxon>Geoglossales</taxon>
        <taxon>Geoglossaceae</taxon>
        <taxon>Trichoglossum</taxon>
    </lineage>
</organism>
<dbReference type="AlphaFoldDB" id="A0A9P8LIN1"/>
<evidence type="ECO:0000313" key="2">
    <source>
        <dbReference type="EMBL" id="KAH0566096.1"/>
    </source>
</evidence>